<evidence type="ECO:0000313" key="3">
    <source>
        <dbReference type="Proteomes" id="UP000265614"/>
    </source>
</evidence>
<name>A0A3A3ZM00_9ACTN</name>
<evidence type="ECO:0000256" key="1">
    <source>
        <dbReference type="SAM" id="MobiDB-lite"/>
    </source>
</evidence>
<gene>
    <name evidence="2" type="ORF">D5H78_00730</name>
</gene>
<accession>A0A3A3ZM00</accession>
<dbReference type="AlphaFoldDB" id="A0A3A3ZM00"/>
<protein>
    <submittedName>
        <fullName evidence="2">Uncharacterized protein</fullName>
    </submittedName>
</protein>
<organism evidence="2 3">
    <name type="scientific">Vallicoccus soli</name>
    <dbReference type="NCBI Taxonomy" id="2339232"/>
    <lineage>
        <taxon>Bacteria</taxon>
        <taxon>Bacillati</taxon>
        <taxon>Actinomycetota</taxon>
        <taxon>Actinomycetes</taxon>
        <taxon>Motilibacterales</taxon>
        <taxon>Vallicoccaceae</taxon>
        <taxon>Vallicoccus</taxon>
    </lineage>
</organism>
<sequence length="362" mass="36351">MGLSLDRLALGGTRVLVAEAPGARVVRAAVERAALGRGWGLASSPAQAGVLVVCGAPQQRLQEAVDRVWDQLPGPRARVGVLVPQDAAPALERAAGHLADRAEQRRDADARGAGPGAGGEEGDDGGHGDDGDMSDMGMAPAGVPLAGGDEDRDGLEMDVLQVPLGPVLPAWPAGLVLRCALHGDVVASAEVEVLAGSGPGGGSAASRAADGAARLLALAGWDDAAAAARRARDALLDGDDARAGHVLEGLRRRVARSRALRWQLRGLGRLDGAALAEHGLPGRLGGDVHDRLLALLDAAAGDPRYTGEGDPDSAAAADAAAADAAVVAALPALVAGLDLAAARLVVASLDPEPVPERRVARG</sequence>
<dbReference type="EMBL" id="QZEZ01000001">
    <property type="protein sequence ID" value="RJK97595.1"/>
    <property type="molecule type" value="Genomic_DNA"/>
</dbReference>
<evidence type="ECO:0000313" key="2">
    <source>
        <dbReference type="EMBL" id="RJK97595.1"/>
    </source>
</evidence>
<feature type="compositionally biased region" description="Basic and acidic residues" evidence="1">
    <location>
        <begin position="98"/>
        <end position="110"/>
    </location>
</feature>
<dbReference type="Proteomes" id="UP000265614">
    <property type="component" value="Unassembled WGS sequence"/>
</dbReference>
<feature type="region of interest" description="Disordered" evidence="1">
    <location>
        <begin position="98"/>
        <end position="152"/>
    </location>
</feature>
<dbReference type="OrthoDB" id="3373298at2"/>
<reference evidence="2 3" key="1">
    <citation type="submission" date="2018-09" db="EMBL/GenBank/DDBJ databases">
        <title>YIM 75000 draft genome.</title>
        <authorList>
            <person name="Tang S."/>
            <person name="Feng Y."/>
        </authorList>
    </citation>
    <scope>NUCLEOTIDE SEQUENCE [LARGE SCALE GENOMIC DNA]</scope>
    <source>
        <strain evidence="2 3">YIM 75000</strain>
    </source>
</reference>
<dbReference type="RefSeq" id="WP_119948509.1">
    <property type="nucleotide sequence ID" value="NZ_QZEZ01000001.1"/>
</dbReference>
<comment type="caution">
    <text evidence="2">The sequence shown here is derived from an EMBL/GenBank/DDBJ whole genome shotgun (WGS) entry which is preliminary data.</text>
</comment>
<proteinExistence type="predicted"/>
<keyword evidence="3" id="KW-1185">Reference proteome</keyword>